<dbReference type="InterPro" id="IPR035642">
    <property type="entry name" value="MraZ_N"/>
</dbReference>
<dbReference type="InterPro" id="IPR037914">
    <property type="entry name" value="SpoVT-AbrB_sf"/>
</dbReference>
<dbReference type="NCBIfam" id="TIGR00242">
    <property type="entry name" value="division/cell wall cluster transcriptional repressor MraZ"/>
    <property type="match status" value="1"/>
</dbReference>
<dbReference type="Proteomes" id="UP000034952">
    <property type="component" value="Unassembled WGS sequence"/>
</dbReference>
<dbReference type="HAMAP" id="MF_01008">
    <property type="entry name" value="MraZ"/>
    <property type="match status" value="1"/>
</dbReference>
<keyword evidence="4 7" id="KW-0805">Transcription regulation</keyword>
<evidence type="ECO:0000256" key="7">
    <source>
        <dbReference type="HAMAP-Rule" id="MF_01008"/>
    </source>
</evidence>
<sequence length="144" mass="16167">MLIGEYTHTLDEKNRMSLPVKFRKEMGKSVVVAPGLDNCLSIFTTKEWQKVSEKLSDSSMLASDNRSFSRFMFGQAVSVDVDTNGRILIPENLKIRSNLSTKVVVIGVQNRAEIWNEKAWSDYKKLVETQADALADKLGQIGVL</sequence>
<dbReference type="CDD" id="cd16321">
    <property type="entry name" value="MraZ_C"/>
    <property type="match status" value="1"/>
</dbReference>
<evidence type="ECO:0000313" key="9">
    <source>
        <dbReference type="EMBL" id="KKP66254.1"/>
    </source>
</evidence>
<evidence type="ECO:0000256" key="5">
    <source>
        <dbReference type="ARBA" id="ARBA00023125"/>
    </source>
</evidence>
<reference evidence="9 10" key="1">
    <citation type="journal article" date="2015" name="Nature">
        <title>rRNA introns, odd ribosomes, and small enigmatic genomes across a large radiation of phyla.</title>
        <authorList>
            <person name="Brown C.T."/>
            <person name="Hug L.A."/>
            <person name="Thomas B.C."/>
            <person name="Sharon I."/>
            <person name="Castelle C.J."/>
            <person name="Singh A."/>
            <person name="Wilkins M.J."/>
            <person name="Williams K.H."/>
            <person name="Banfield J.F."/>
        </authorList>
    </citation>
    <scope>NUCLEOTIDE SEQUENCE [LARGE SCALE GENOMIC DNA]</scope>
</reference>
<dbReference type="PANTHER" id="PTHR34701:SF1">
    <property type="entry name" value="TRANSCRIPTIONAL REGULATOR MRAZ"/>
    <property type="match status" value="1"/>
</dbReference>
<protein>
    <recommendedName>
        <fullName evidence="1 7">Transcriptional regulator MraZ</fullName>
    </recommendedName>
</protein>
<keyword evidence="6 7" id="KW-0804">Transcription</keyword>
<evidence type="ECO:0000256" key="4">
    <source>
        <dbReference type="ARBA" id="ARBA00023015"/>
    </source>
</evidence>
<comment type="caution">
    <text evidence="9">The sequence shown here is derived from an EMBL/GenBank/DDBJ whole genome shotgun (WGS) entry which is preliminary data.</text>
</comment>
<dbReference type="SUPFAM" id="SSF89447">
    <property type="entry name" value="AbrB/MazE/MraZ-like"/>
    <property type="match status" value="1"/>
</dbReference>
<organism evidence="9 10">
    <name type="scientific">Candidatus Nomurabacteria bacterium GW2011_GWE1_35_16</name>
    <dbReference type="NCBI Taxonomy" id="1618761"/>
    <lineage>
        <taxon>Bacteria</taxon>
        <taxon>Candidatus Nomuraibacteriota</taxon>
    </lineage>
</organism>
<dbReference type="GO" id="GO:0003700">
    <property type="term" value="F:DNA-binding transcription factor activity"/>
    <property type="evidence" value="ECO:0007669"/>
    <property type="project" value="UniProtKB-UniRule"/>
</dbReference>
<proteinExistence type="inferred from homology"/>
<keyword evidence="3" id="KW-0677">Repeat</keyword>
<dbReference type="EMBL" id="LBPY01000010">
    <property type="protein sequence ID" value="KKP66254.1"/>
    <property type="molecule type" value="Genomic_DNA"/>
</dbReference>
<dbReference type="Gene3D" id="3.40.1550.20">
    <property type="entry name" value="Transcriptional regulator MraZ domain"/>
    <property type="match status" value="1"/>
</dbReference>
<evidence type="ECO:0000313" key="10">
    <source>
        <dbReference type="Proteomes" id="UP000034952"/>
    </source>
</evidence>
<dbReference type="GO" id="GO:0005737">
    <property type="term" value="C:cytoplasm"/>
    <property type="evidence" value="ECO:0007669"/>
    <property type="project" value="UniProtKB-UniRule"/>
</dbReference>
<dbReference type="GO" id="GO:0009295">
    <property type="term" value="C:nucleoid"/>
    <property type="evidence" value="ECO:0007669"/>
    <property type="project" value="UniProtKB-SubCell"/>
</dbReference>
<dbReference type="InterPro" id="IPR035644">
    <property type="entry name" value="MraZ_C"/>
</dbReference>
<dbReference type="InterPro" id="IPR020603">
    <property type="entry name" value="MraZ_dom"/>
</dbReference>
<evidence type="ECO:0000256" key="1">
    <source>
        <dbReference type="ARBA" id="ARBA00013860"/>
    </source>
</evidence>
<keyword evidence="5 7" id="KW-0238">DNA-binding</keyword>
<evidence type="ECO:0000256" key="2">
    <source>
        <dbReference type="ARBA" id="ARBA00022490"/>
    </source>
</evidence>
<dbReference type="CDD" id="cd16320">
    <property type="entry name" value="MraZ_N"/>
    <property type="match status" value="1"/>
</dbReference>
<evidence type="ECO:0000259" key="8">
    <source>
        <dbReference type="PROSITE" id="PS51740"/>
    </source>
</evidence>
<comment type="similarity">
    <text evidence="7">Belongs to the MraZ family.</text>
</comment>
<evidence type="ECO:0000256" key="6">
    <source>
        <dbReference type="ARBA" id="ARBA00023163"/>
    </source>
</evidence>
<accession>A0A0G0BA88</accession>
<dbReference type="Pfam" id="PF02381">
    <property type="entry name" value="MraZ"/>
    <property type="match status" value="2"/>
</dbReference>
<feature type="domain" description="SpoVT-AbrB" evidence="8">
    <location>
        <begin position="5"/>
        <end position="47"/>
    </location>
</feature>
<dbReference type="InterPro" id="IPR003444">
    <property type="entry name" value="MraZ"/>
</dbReference>
<name>A0A0G0BA88_9BACT</name>
<comment type="subunit">
    <text evidence="7">Forms oligomers.</text>
</comment>
<keyword evidence="2 7" id="KW-0963">Cytoplasm</keyword>
<dbReference type="GO" id="GO:0000976">
    <property type="term" value="F:transcription cis-regulatory region binding"/>
    <property type="evidence" value="ECO:0007669"/>
    <property type="project" value="TreeGrafter"/>
</dbReference>
<evidence type="ECO:0000256" key="3">
    <source>
        <dbReference type="ARBA" id="ARBA00022737"/>
    </source>
</evidence>
<dbReference type="AlphaFoldDB" id="A0A0G0BA88"/>
<dbReference type="PANTHER" id="PTHR34701">
    <property type="entry name" value="TRANSCRIPTIONAL REGULATOR MRAZ"/>
    <property type="match status" value="1"/>
</dbReference>
<dbReference type="InterPro" id="IPR038619">
    <property type="entry name" value="MraZ_sf"/>
</dbReference>
<comment type="subcellular location">
    <subcellularLocation>
        <location evidence="7">Cytoplasm</location>
        <location evidence="7">Nucleoid</location>
    </subcellularLocation>
</comment>
<dbReference type="PROSITE" id="PS51740">
    <property type="entry name" value="SPOVT_ABRB"/>
    <property type="match status" value="2"/>
</dbReference>
<feature type="domain" description="SpoVT-AbrB" evidence="8">
    <location>
        <begin position="76"/>
        <end position="119"/>
    </location>
</feature>
<dbReference type="GO" id="GO:2000143">
    <property type="term" value="P:negative regulation of DNA-templated transcription initiation"/>
    <property type="evidence" value="ECO:0007669"/>
    <property type="project" value="TreeGrafter"/>
</dbReference>
<gene>
    <name evidence="7" type="primary">mraZ</name>
    <name evidence="9" type="ORF">UR64_C0010G0019</name>
</gene>
<dbReference type="InterPro" id="IPR007159">
    <property type="entry name" value="SpoVT-AbrB_dom"/>
</dbReference>